<gene>
    <name evidence="2" type="ORF">FE697_018115</name>
</gene>
<name>A0A5Q6RP62_9ACTN</name>
<dbReference type="OrthoDB" id="5951444at2"/>
<sequence length="141" mass="14999">MSGRSVDEHLAAVTPAKRRRDAETLLAMMARVTGEEPTMWATIVAFGSYHYRYASGREGDAPAAGFAPRKAATTIYLADGVDTYAAELARLGPHSTGVGCLYIKDLEAVDLDVLEQIVAASYARVTEGTFGERARDGGADA</sequence>
<dbReference type="RefSeq" id="WP_149771044.1">
    <property type="nucleotide sequence ID" value="NZ_VDFQ02000006.1"/>
</dbReference>
<evidence type="ECO:0000313" key="2">
    <source>
        <dbReference type="EMBL" id="KAA1419821.1"/>
    </source>
</evidence>
<dbReference type="EMBL" id="VDFQ02000006">
    <property type="protein sequence ID" value="KAA1419821.1"/>
    <property type="molecule type" value="Genomic_DNA"/>
</dbReference>
<proteinExistence type="predicted"/>
<reference evidence="2 3" key="1">
    <citation type="submission" date="2019-09" db="EMBL/GenBank/DDBJ databases">
        <title>Mumia zhuanghuii sp. nov. isolated from the intestinal contents of plateau pika (Ochotona curzoniae) in the Qinghai-Tibet plateau of China.</title>
        <authorList>
            <person name="Tian Z."/>
        </authorList>
    </citation>
    <scope>NUCLEOTIDE SEQUENCE [LARGE SCALE GENOMIC DNA]</scope>
    <source>
        <strain evidence="3">350</strain>
    </source>
</reference>
<comment type="caution">
    <text evidence="2">The sequence shown here is derived from an EMBL/GenBank/DDBJ whole genome shotgun (WGS) entry which is preliminary data.</text>
</comment>
<protein>
    <submittedName>
        <fullName evidence="2">DUF1801 domain-containing protein</fullName>
    </submittedName>
</protein>
<organism evidence="2 3">
    <name type="scientific">Mumia zhuanghuii</name>
    <dbReference type="NCBI Taxonomy" id="2585211"/>
    <lineage>
        <taxon>Bacteria</taxon>
        <taxon>Bacillati</taxon>
        <taxon>Actinomycetota</taxon>
        <taxon>Actinomycetes</taxon>
        <taxon>Propionibacteriales</taxon>
        <taxon>Nocardioidaceae</taxon>
        <taxon>Mumia</taxon>
    </lineage>
</organism>
<dbReference type="Proteomes" id="UP000307768">
    <property type="component" value="Unassembled WGS sequence"/>
</dbReference>
<feature type="domain" description="YdhG-like" evidence="1">
    <location>
        <begin position="18"/>
        <end position="120"/>
    </location>
</feature>
<dbReference type="Pfam" id="PF08818">
    <property type="entry name" value="DUF1801"/>
    <property type="match status" value="1"/>
</dbReference>
<evidence type="ECO:0000313" key="3">
    <source>
        <dbReference type="Proteomes" id="UP000307768"/>
    </source>
</evidence>
<evidence type="ECO:0000259" key="1">
    <source>
        <dbReference type="Pfam" id="PF08818"/>
    </source>
</evidence>
<dbReference type="AlphaFoldDB" id="A0A5Q6RP62"/>
<accession>A0A5Q6RP62</accession>
<dbReference type="InterPro" id="IPR014922">
    <property type="entry name" value="YdhG-like"/>
</dbReference>